<gene>
    <name evidence="4" type="ORF">CRD59_03565</name>
</gene>
<dbReference type="InterPro" id="IPR046481">
    <property type="entry name" value="DUF6574"/>
</dbReference>
<feature type="domain" description="Zinc-ribbon" evidence="3">
    <location>
        <begin position="4"/>
        <end position="24"/>
    </location>
</feature>
<evidence type="ECO:0000313" key="5">
    <source>
        <dbReference type="Proteomes" id="UP000252345"/>
    </source>
</evidence>
<keyword evidence="2" id="KW-1133">Transmembrane helix</keyword>
<reference evidence="4 5" key="1">
    <citation type="submission" date="2017-10" db="EMBL/GenBank/DDBJ databases">
        <title>Bifidobacterium xylocopum sp. nov. and Bifidobacterium aemilianum sp. nov., from the carpenter bee (Xylocopa violacea) digestive tract.</title>
        <authorList>
            <person name="Alberoni D."/>
            <person name="Baffoni L."/>
            <person name="Di Gioia D."/>
            <person name="Gaggia F."/>
            <person name="Biavati B."/>
        </authorList>
    </citation>
    <scope>NUCLEOTIDE SEQUENCE [LARGE SCALE GENOMIC DNA]</scope>
    <source>
        <strain evidence="4 5">XV2</strain>
    </source>
</reference>
<dbReference type="Pfam" id="PF20214">
    <property type="entry name" value="DUF6574"/>
    <property type="match status" value="1"/>
</dbReference>
<feature type="region of interest" description="Disordered" evidence="1">
    <location>
        <begin position="1"/>
        <end position="104"/>
    </location>
</feature>
<keyword evidence="2" id="KW-0812">Transmembrane</keyword>
<comment type="caution">
    <text evidence="4">The sequence shown here is derived from an EMBL/GenBank/DDBJ whole genome shotgun (WGS) entry which is preliminary data.</text>
</comment>
<dbReference type="Gene3D" id="4.10.1060.50">
    <property type="match status" value="1"/>
</dbReference>
<dbReference type="InterPro" id="IPR026870">
    <property type="entry name" value="Zinc_ribbon_dom"/>
</dbReference>
<feature type="transmembrane region" description="Helical" evidence="2">
    <location>
        <begin position="211"/>
        <end position="232"/>
    </location>
</feature>
<dbReference type="RefSeq" id="WP_113853230.1">
    <property type="nucleotide sequence ID" value="NZ_PDCH01000005.1"/>
</dbReference>
<dbReference type="Proteomes" id="UP000252345">
    <property type="component" value="Unassembled WGS sequence"/>
</dbReference>
<sequence>MKVCASCQTENPDSAKFCRKCGTPFAKQGQDAQQAEQPQGQVTEPTQASQVSAPQQAMPVQPQQNPQTQQPLAAGQPTPLQGQPVPGAQSVDGPRTQPTQPMQMPVPGAVPGAAPGVVPGMAPVQPAAPSQSRVFFNWVLAALKKPTLRMAKPAWYACIPMFVEAMIISLLVTIWASQAVSAASRALGPWSSMMGGSIGSVSVSSSDGFALFFRGFIAVAVVLYAMVLIVFLGKKIFGDPDGFSQVHDAFAQIMIPFAVLHLVLVLLSLVGASLMAGVIFLFSFGFLMLIPSYLIATSANHRKLDSFWLWMISMVVAFLIFLLMMVIFASIAGAAFMSAMFGMR</sequence>
<organism evidence="4 5">
    <name type="scientific">Bifidobacterium xylocopae</name>
    <dbReference type="NCBI Taxonomy" id="2493119"/>
    <lineage>
        <taxon>Bacteria</taxon>
        <taxon>Bacillati</taxon>
        <taxon>Actinomycetota</taxon>
        <taxon>Actinomycetes</taxon>
        <taxon>Bifidobacteriales</taxon>
        <taxon>Bifidobacteriaceae</taxon>
        <taxon>Bifidobacterium</taxon>
    </lineage>
</organism>
<feature type="transmembrane region" description="Helical" evidence="2">
    <location>
        <begin position="308"/>
        <end position="341"/>
    </location>
</feature>
<feature type="transmembrane region" description="Helical" evidence="2">
    <location>
        <begin position="154"/>
        <end position="176"/>
    </location>
</feature>
<dbReference type="OrthoDB" id="3240579at2"/>
<evidence type="ECO:0000313" key="4">
    <source>
        <dbReference type="EMBL" id="RBP99459.1"/>
    </source>
</evidence>
<dbReference type="AlphaFoldDB" id="A0A366KD09"/>
<proteinExistence type="predicted"/>
<evidence type="ECO:0000256" key="2">
    <source>
        <dbReference type="SAM" id="Phobius"/>
    </source>
</evidence>
<feature type="transmembrane region" description="Helical" evidence="2">
    <location>
        <begin position="253"/>
        <end position="272"/>
    </location>
</feature>
<feature type="compositionally biased region" description="Low complexity" evidence="1">
    <location>
        <begin position="50"/>
        <end position="71"/>
    </location>
</feature>
<keyword evidence="2" id="KW-0472">Membrane</keyword>
<dbReference type="InterPro" id="IPR038587">
    <property type="entry name" value="Ribosomal_eL40_sf"/>
</dbReference>
<evidence type="ECO:0000256" key="1">
    <source>
        <dbReference type="SAM" id="MobiDB-lite"/>
    </source>
</evidence>
<protein>
    <recommendedName>
        <fullName evidence="3">Zinc-ribbon domain-containing protein</fullName>
    </recommendedName>
</protein>
<keyword evidence="5" id="KW-1185">Reference proteome</keyword>
<feature type="transmembrane region" description="Helical" evidence="2">
    <location>
        <begin position="278"/>
        <end position="296"/>
    </location>
</feature>
<evidence type="ECO:0000259" key="3">
    <source>
        <dbReference type="Pfam" id="PF13240"/>
    </source>
</evidence>
<dbReference type="Pfam" id="PF13240">
    <property type="entry name" value="Zn_Ribbon_1"/>
    <property type="match status" value="1"/>
</dbReference>
<name>A0A366KD09_9BIFI</name>
<feature type="compositionally biased region" description="Low complexity" evidence="1">
    <location>
        <begin position="28"/>
        <end position="41"/>
    </location>
</feature>
<accession>A0A366KD09</accession>
<feature type="compositionally biased region" description="Polar residues" evidence="1">
    <location>
        <begin position="1"/>
        <end position="12"/>
    </location>
</feature>
<dbReference type="EMBL" id="PDCH01000005">
    <property type="protein sequence ID" value="RBP99459.1"/>
    <property type="molecule type" value="Genomic_DNA"/>
</dbReference>